<keyword evidence="4 6" id="KW-0862">Zinc</keyword>
<dbReference type="Pfam" id="PF01435">
    <property type="entry name" value="Peptidase_M48"/>
    <property type="match status" value="1"/>
</dbReference>
<feature type="transmembrane region" description="Helical" evidence="7">
    <location>
        <begin position="307"/>
        <end position="324"/>
    </location>
</feature>
<evidence type="ECO:0000313" key="9">
    <source>
        <dbReference type="EMBL" id="BCB83148.1"/>
    </source>
</evidence>
<evidence type="ECO:0000313" key="10">
    <source>
        <dbReference type="Proteomes" id="UP000503011"/>
    </source>
</evidence>
<evidence type="ECO:0000256" key="6">
    <source>
        <dbReference type="RuleBase" id="RU003983"/>
    </source>
</evidence>
<feature type="domain" description="Peptidase M48" evidence="8">
    <location>
        <begin position="138"/>
        <end position="212"/>
    </location>
</feature>
<dbReference type="Proteomes" id="UP000503011">
    <property type="component" value="Chromosome"/>
</dbReference>
<evidence type="ECO:0000256" key="5">
    <source>
        <dbReference type="ARBA" id="ARBA00023049"/>
    </source>
</evidence>
<protein>
    <submittedName>
        <fullName evidence="9">Membrane protein</fullName>
    </submittedName>
</protein>
<dbReference type="GO" id="GO:0006508">
    <property type="term" value="P:proteolysis"/>
    <property type="evidence" value="ECO:0007669"/>
    <property type="project" value="UniProtKB-KW"/>
</dbReference>
<dbReference type="GO" id="GO:0004222">
    <property type="term" value="F:metalloendopeptidase activity"/>
    <property type="evidence" value="ECO:0007669"/>
    <property type="project" value="InterPro"/>
</dbReference>
<feature type="transmembrane region" description="Helical" evidence="7">
    <location>
        <begin position="117"/>
        <end position="138"/>
    </location>
</feature>
<evidence type="ECO:0000256" key="2">
    <source>
        <dbReference type="ARBA" id="ARBA00022723"/>
    </source>
</evidence>
<sequence length="342" mass="36167">MSKNPSGPWPITPDLAFGVLADCGLVSWVGRGMFDHFVWSVVVVPPLFFLVARLFAGRLDPWRGAVVLAWSAAGAAFASTVNLAVFALKALAEVPAVAGLFDWSHHTVAEDTGHVPWVSWLSLALLAGATVATGRVWWRHRRVLRTAGELVELPNHDGVLVLTDDAPLAYAVPGRPGVVVVTTGMRAALTSEQFAALLAHERAHLAGRHHRLIRLAALAGAAHPAFRWVSGRVDFLVERAADERAAAEVGSRRMVARAIGAAALAVGDRAGRSSATAPVASAVARGGEVPRRVGALLRPAGGVRARYLAVLPAVLAVGSIVWTGEAVYDLHELLRTARVTGR</sequence>
<organism evidence="9 10">
    <name type="scientific">Phytohabitans suffuscus</name>
    <dbReference type="NCBI Taxonomy" id="624315"/>
    <lineage>
        <taxon>Bacteria</taxon>
        <taxon>Bacillati</taxon>
        <taxon>Actinomycetota</taxon>
        <taxon>Actinomycetes</taxon>
        <taxon>Micromonosporales</taxon>
        <taxon>Micromonosporaceae</taxon>
    </lineage>
</organism>
<comment type="similarity">
    <text evidence="6">Belongs to the peptidase M48 family.</text>
</comment>
<dbReference type="InterPro" id="IPR001915">
    <property type="entry name" value="Peptidase_M48"/>
</dbReference>
<dbReference type="PANTHER" id="PTHR34978">
    <property type="entry name" value="POSSIBLE SENSOR-TRANSDUCER PROTEIN BLAR"/>
    <property type="match status" value="1"/>
</dbReference>
<dbReference type="AlphaFoldDB" id="A0A6F8YAY8"/>
<evidence type="ECO:0000256" key="4">
    <source>
        <dbReference type="ARBA" id="ARBA00022833"/>
    </source>
</evidence>
<dbReference type="InterPro" id="IPR052173">
    <property type="entry name" value="Beta-lactam_resp_regulator"/>
</dbReference>
<reference evidence="9 10" key="2">
    <citation type="submission" date="2020-03" db="EMBL/GenBank/DDBJ databases">
        <authorList>
            <person name="Ichikawa N."/>
            <person name="Kimura A."/>
            <person name="Kitahashi Y."/>
            <person name="Uohara A."/>
        </authorList>
    </citation>
    <scope>NUCLEOTIDE SEQUENCE [LARGE SCALE GENOMIC DNA]</scope>
    <source>
        <strain evidence="9 10">NBRC 105367</strain>
    </source>
</reference>
<reference evidence="9 10" key="1">
    <citation type="submission" date="2020-03" db="EMBL/GenBank/DDBJ databases">
        <title>Whole genome shotgun sequence of Phytohabitans suffuscus NBRC 105367.</title>
        <authorList>
            <person name="Komaki H."/>
            <person name="Tamura T."/>
        </authorList>
    </citation>
    <scope>NUCLEOTIDE SEQUENCE [LARGE SCALE GENOMIC DNA]</scope>
    <source>
        <strain evidence="9 10">NBRC 105367</strain>
    </source>
</reference>
<dbReference type="Gene3D" id="3.30.2010.10">
    <property type="entry name" value="Metalloproteases ('zincins'), catalytic domain"/>
    <property type="match status" value="1"/>
</dbReference>
<accession>A0A6F8YAY8</accession>
<evidence type="ECO:0000256" key="7">
    <source>
        <dbReference type="SAM" id="Phobius"/>
    </source>
</evidence>
<feature type="transmembrane region" description="Helical" evidence="7">
    <location>
        <begin position="67"/>
        <end position="88"/>
    </location>
</feature>
<evidence type="ECO:0000256" key="3">
    <source>
        <dbReference type="ARBA" id="ARBA00022801"/>
    </source>
</evidence>
<keyword evidence="7" id="KW-1133">Transmembrane helix</keyword>
<proteinExistence type="inferred from homology"/>
<feature type="transmembrane region" description="Helical" evidence="7">
    <location>
        <begin position="37"/>
        <end position="55"/>
    </location>
</feature>
<gene>
    <name evidence="9" type="ORF">Psuf_004610</name>
</gene>
<evidence type="ECO:0000256" key="1">
    <source>
        <dbReference type="ARBA" id="ARBA00022670"/>
    </source>
</evidence>
<dbReference type="GO" id="GO:0046872">
    <property type="term" value="F:metal ion binding"/>
    <property type="evidence" value="ECO:0007669"/>
    <property type="project" value="UniProtKB-KW"/>
</dbReference>
<keyword evidence="5 6" id="KW-0482">Metalloprotease</keyword>
<dbReference type="EMBL" id="AP022871">
    <property type="protein sequence ID" value="BCB83148.1"/>
    <property type="molecule type" value="Genomic_DNA"/>
</dbReference>
<keyword evidence="2" id="KW-0479">Metal-binding</keyword>
<keyword evidence="7" id="KW-0472">Membrane</keyword>
<dbReference type="KEGG" id="psuu:Psuf_004610"/>
<evidence type="ECO:0000259" key="8">
    <source>
        <dbReference type="Pfam" id="PF01435"/>
    </source>
</evidence>
<comment type="cofactor">
    <cofactor evidence="6">
        <name>Zn(2+)</name>
        <dbReference type="ChEBI" id="CHEBI:29105"/>
    </cofactor>
    <text evidence="6">Binds 1 zinc ion per subunit.</text>
</comment>
<keyword evidence="7" id="KW-0812">Transmembrane</keyword>
<keyword evidence="1 6" id="KW-0645">Protease</keyword>
<dbReference type="PANTHER" id="PTHR34978:SF3">
    <property type="entry name" value="SLR0241 PROTEIN"/>
    <property type="match status" value="1"/>
</dbReference>
<keyword evidence="3 6" id="KW-0378">Hydrolase</keyword>
<keyword evidence="10" id="KW-1185">Reference proteome</keyword>
<name>A0A6F8YAY8_9ACTN</name>